<dbReference type="Proteomes" id="UP000215914">
    <property type="component" value="Unassembled WGS sequence"/>
</dbReference>
<evidence type="ECO:0000313" key="4">
    <source>
        <dbReference type="Proteomes" id="UP000215914"/>
    </source>
</evidence>
<evidence type="ECO:0000256" key="2">
    <source>
        <dbReference type="SAM" id="Phobius"/>
    </source>
</evidence>
<dbReference type="AlphaFoldDB" id="A0A9K3IT12"/>
<dbReference type="Gramene" id="mRNA:HanXRQr2_Chr06g0259861">
    <property type="protein sequence ID" value="CDS:HanXRQr2_Chr06g0259861.1"/>
    <property type="gene ID" value="HanXRQr2_Chr06g0259861"/>
</dbReference>
<gene>
    <name evidence="3" type="ORF">HanXRQr2_Chr06g0259861</name>
</gene>
<feature type="compositionally biased region" description="Basic and acidic residues" evidence="1">
    <location>
        <begin position="68"/>
        <end position="79"/>
    </location>
</feature>
<name>A0A9K3IT12_HELAN</name>
<feature type="transmembrane region" description="Helical" evidence="2">
    <location>
        <begin position="7"/>
        <end position="27"/>
    </location>
</feature>
<protein>
    <submittedName>
        <fullName evidence="3">Uncharacterized protein</fullName>
    </submittedName>
</protein>
<keyword evidence="2" id="KW-0812">Transmembrane</keyword>
<proteinExistence type="predicted"/>
<organism evidence="3 4">
    <name type="scientific">Helianthus annuus</name>
    <name type="common">Common sunflower</name>
    <dbReference type="NCBI Taxonomy" id="4232"/>
    <lineage>
        <taxon>Eukaryota</taxon>
        <taxon>Viridiplantae</taxon>
        <taxon>Streptophyta</taxon>
        <taxon>Embryophyta</taxon>
        <taxon>Tracheophyta</taxon>
        <taxon>Spermatophyta</taxon>
        <taxon>Magnoliopsida</taxon>
        <taxon>eudicotyledons</taxon>
        <taxon>Gunneridae</taxon>
        <taxon>Pentapetalae</taxon>
        <taxon>asterids</taxon>
        <taxon>campanulids</taxon>
        <taxon>Asterales</taxon>
        <taxon>Asteraceae</taxon>
        <taxon>Asteroideae</taxon>
        <taxon>Heliantheae alliance</taxon>
        <taxon>Heliantheae</taxon>
        <taxon>Helianthus</taxon>
    </lineage>
</organism>
<evidence type="ECO:0000313" key="3">
    <source>
        <dbReference type="EMBL" id="KAF5802470.1"/>
    </source>
</evidence>
<feature type="region of interest" description="Disordered" evidence="1">
    <location>
        <begin position="36"/>
        <end position="79"/>
    </location>
</feature>
<accession>A0A9K3IT12</accession>
<comment type="caution">
    <text evidence="3">The sequence shown here is derived from an EMBL/GenBank/DDBJ whole genome shotgun (WGS) entry which is preliminary data.</text>
</comment>
<reference evidence="3" key="1">
    <citation type="journal article" date="2017" name="Nature">
        <title>The sunflower genome provides insights into oil metabolism, flowering and Asterid evolution.</title>
        <authorList>
            <person name="Badouin H."/>
            <person name="Gouzy J."/>
            <person name="Grassa C.J."/>
            <person name="Murat F."/>
            <person name="Staton S.E."/>
            <person name="Cottret L."/>
            <person name="Lelandais-Briere C."/>
            <person name="Owens G.L."/>
            <person name="Carrere S."/>
            <person name="Mayjonade B."/>
            <person name="Legrand L."/>
            <person name="Gill N."/>
            <person name="Kane N.C."/>
            <person name="Bowers J.E."/>
            <person name="Hubner S."/>
            <person name="Bellec A."/>
            <person name="Berard A."/>
            <person name="Berges H."/>
            <person name="Blanchet N."/>
            <person name="Boniface M.C."/>
            <person name="Brunel D."/>
            <person name="Catrice O."/>
            <person name="Chaidir N."/>
            <person name="Claudel C."/>
            <person name="Donnadieu C."/>
            <person name="Faraut T."/>
            <person name="Fievet G."/>
            <person name="Helmstetter N."/>
            <person name="King M."/>
            <person name="Knapp S.J."/>
            <person name="Lai Z."/>
            <person name="Le Paslier M.C."/>
            <person name="Lippi Y."/>
            <person name="Lorenzon L."/>
            <person name="Mandel J.R."/>
            <person name="Marage G."/>
            <person name="Marchand G."/>
            <person name="Marquand E."/>
            <person name="Bret-Mestries E."/>
            <person name="Morien E."/>
            <person name="Nambeesan S."/>
            <person name="Nguyen T."/>
            <person name="Pegot-Espagnet P."/>
            <person name="Pouilly N."/>
            <person name="Raftis F."/>
            <person name="Sallet E."/>
            <person name="Schiex T."/>
            <person name="Thomas J."/>
            <person name="Vandecasteele C."/>
            <person name="Vares D."/>
            <person name="Vear F."/>
            <person name="Vautrin S."/>
            <person name="Crespi M."/>
            <person name="Mangin B."/>
            <person name="Burke J.M."/>
            <person name="Salse J."/>
            <person name="Munos S."/>
            <person name="Vincourt P."/>
            <person name="Rieseberg L.H."/>
            <person name="Langlade N.B."/>
        </authorList>
    </citation>
    <scope>NUCLEOTIDE SEQUENCE</scope>
    <source>
        <tissue evidence="3">Leaves</tissue>
    </source>
</reference>
<sequence>MQKIDSHLFSCFYLAFLFIFWLLTISIDPHQWYHSGLDPMETRNHGPGGSRRSDTTDVDPTDNQLTQEIKKETRRNLER</sequence>
<reference evidence="3" key="2">
    <citation type="submission" date="2020-06" db="EMBL/GenBank/DDBJ databases">
        <title>Helianthus annuus Genome sequencing and assembly Release 2.</title>
        <authorList>
            <person name="Gouzy J."/>
            <person name="Langlade N."/>
            <person name="Munos S."/>
        </authorList>
    </citation>
    <scope>NUCLEOTIDE SEQUENCE</scope>
    <source>
        <tissue evidence="3">Leaves</tissue>
    </source>
</reference>
<keyword evidence="4" id="KW-1185">Reference proteome</keyword>
<dbReference type="EMBL" id="MNCJ02000321">
    <property type="protein sequence ID" value="KAF5802470.1"/>
    <property type="molecule type" value="Genomic_DNA"/>
</dbReference>
<keyword evidence="2" id="KW-1133">Transmembrane helix</keyword>
<keyword evidence="2" id="KW-0472">Membrane</keyword>
<evidence type="ECO:0000256" key="1">
    <source>
        <dbReference type="SAM" id="MobiDB-lite"/>
    </source>
</evidence>